<dbReference type="Gene3D" id="1.20.1510.10">
    <property type="entry name" value="Cation efflux protein transmembrane domain"/>
    <property type="match status" value="1"/>
</dbReference>
<feature type="region of interest" description="Disordered" evidence="9">
    <location>
        <begin position="158"/>
        <end position="184"/>
    </location>
</feature>
<dbReference type="NCBIfam" id="TIGR01297">
    <property type="entry name" value="CDF"/>
    <property type="match status" value="1"/>
</dbReference>
<evidence type="ECO:0000256" key="6">
    <source>
        <dbReference type="ARBA" id="ARBA00022989"/>
    </source>
</evidence>
<dbReference type="PANTHER" id="PTHR45820">
    <property type="entry name" value="FI23527P1"/>
    <property type="match status" value="1"/>
</dbReference>
<evidence type="ECO:0000256" key="4">
    <source>
        <dbReference type="ARBA" id="ARBA00022692"/>
    </source>
</evidence>
<keyword evidence="6 10" id="KW-1133">Transmembrane helix</keyword>
<reference evidence="12 13" key="1">
    <citation type="journal article" date="2017" name="BMC Genomics">
        <title>Chromosome level assembly and secondary metabolite potential of the parasitic fungus Cordyceps militaris.</title>
        <authorList>
            <person name="Kramer G.J."/>
            <person name="Nodwell J.R."/>
        </authorList>
    </citation>
    <scope>NUCLEOTIDE SEQUENCE [LARGE SCALE GENOMIC DNA]</scope>
    <source>
        <strain evidence="12 13">ATCC 34164</strain>
    </source>
</reference>
<dbReference type="VEuPathDB" id="FungiDB:A9K55_008968"/>
<evidence type="ECO:0000256" key="9">
    <source>
        <dbReference type="SAM" id="MobiDB-lite"/>
    </source>
</evidence>
<comment type="similarity">
    <text evidence="2">Belongs to the cation diffusion facilitator (CDF) transporter (TC 2.A.4) family. SLC30A subfamily.</text>
</comment>
<dbReference type="SMART" id="SM00906">
    <property type="entry name" value="Fungal_trans"/>
    <property type="match status" value="1"/>
</dbReference>
<feature type="transmembrane region" description="Helical" evidence="10">
    <location>
        <begin position="12"/>
        <end position="35"/>
    </location>
</feature>
<keyword evidence="5" id="KW-0862">Zinc</keyword>
<dbReference type="VEuPathDB" id="FungiDB:CCM_08718"/>
<feature type="transmembrane region" description="Helical" evidence="10">
    <location>
        <begin position="134"/>
        <end position="153"/>
    </location>
</feature>
<accession>A0A2H4SGN6</accession>
<comment type="subcellular location">
    <subcellularLocation>
        <location evidence="1">Membrane</location>
        <topology evidence="1">Multi-pass membrane protein</topology>
    </subcellularLocation>
</comment>
<dbReference type="Pfam" id="PF01545">
    <property type="entry name" value="Cation_efflux"/>
    <property type="match status" value="1"/>
</dbReference>
<gene>
    <name evidence="12" type="ORF">A9K55_008968</name>
</gene>
<dbReference type="InterPro" id="IPR058533">
    <property type="entry name" value="Cation_efflux_TM"/>
</dbReference>
<dbReference type="InterPro" id="IPR027469">
    <property type="entry name" value="Cation_efflux_TMD_sf"/>
</dbReference>
<keyword evidence="7 10" id="KW-0472">Membrane</keyword>
<evidence type="ECO:0000256" key="1">
    <source>
        <dbReference type="ARBA" id="ARBA00004141"/>
    </source>
</evidence>
<evidence type="ECO:0000313" key="12">
    <source>
        <dbReference type="EMBL" id="ATY62276.1"/>
    </source>
</evidence>
<evidence type="ECO:0000256" key="7">
    <source>
        <dbReference type="ARBA" id="ARBA00023136"/>
    </source>
</evidence>
<dbReference type="InterPro" id="IPR007219">
    <property type="entry name" value="XnlR_reg_dom"/>
</dbReference>
<dbReference type="Pfam" id="PF04082">
    <property type="entry name" value="Fungal_trans"/>
    <property type="match status" value="1"/>
</dbReference>
<dbReference type="Proteomes" id="UP000323067">
    <property type="component" value="Chromosome vii"/>
</dbReference>
<dbReference type="SUPFAM" id="SSF161111">
    <property type="entry name" value="Cation efflux protein transmembrane domain-like"/>
    <property type="match status" value="1"/>
</dbReference>
<feature type="transmembrane region" description="Helical" evidence="10">
    <location>
        <begin position="254"/>
        <end position="271"/>
    </location>
</feature>
<evidence type="ECO:0000259" key="11">
    <source>
        <dbReference type="SMART" id="SM00906"/>
    </source>
</evidence>
<dbReference type="GO" id="GO:0003677">
    <property type="term" value="F:DNA binding"/>
    <property type="evidence" value="ECO:0007669"/>
    <property type="project" value="InterPro"/>
</dbReference>
<sequence>MTLKITRIQRLSAVIGISLSFFIAEISVGFYTGSLALVADAFHYLSDIVGFAVALAAAIVAEKASVPPSLTFGWQRAQLLGAFFNGVLLLGLGISIFLQSIERFISLQRSYPRQVKLPPEANSSALLGVENPKLVMIIGCVGFALNLISVSFLHEHNHGHEHKNGHNDPEDERENQDDNGQIIPEESAPLNKKHLTHKHHANATSLQPRKNFDLALMGVFIHIMGDCANNVGVIISGLVIWLTNYGGRYYADPAVSMAIAIMIFASSLPLVKRAGLILLQSAPEGVEQDHVKSDLEQIPGIAAVHELHIWRLDQKKSLASAHLVLDETSDQADFDTLAKTAMECFHAYGIHSVTLQPEILRGRTAAEQAEVGSHRDGSANLAKDCRLLCGRLCEELSFHEYLSVKRHERDRRRPVTTNDLQNSSGLEKARFVDLLPSFEVANHLINLYMSTYETTFRVVHEPSFLQDWASFWDSRLEDSRRSGSEDILLAKSLTMMACASCLANDTFLLAAGSDRTVLSQLSHKWLQAVVLWLDSIPEHALLDLHVMQVKCLLVTARQATAWSGDLVGIMAGSLIREAVMMGLHRDPALFSNMSPYWAETRKRLWLTVVETELQLSLHLGIPLALSWEDFDCPLPINIEDEHFSPSSTSMPPERDISTLTKTTFQIVLARSLRVRMEISKLINRARLRMDSNEIMSLSDSLMSSLNEAPAQLRDDSGTGDARNYAFQRSFYMFFIWRSMLALHRPVFLNLVDVGKEVYSVSRMHCVQASVALLAQLELVSQISADVTPRPVDLFLPHVLRLKGGLFQDDIFHAALTVCLELRLELKDNQPSLLTGRISNLISQSALFHRKALFQCIENALEYFKNKVQWEARACKTFTTLCILHMNLESQFVTRAAPVTNGGASSSRPALSIEEACPLASRRCLELLEGTRHNSHRNPIHDEDDDASLNSGPDVVPGSAPWNGDILTDMSNMEMRDLALASVYTVTLGSWSSRSGVKPLRGQGHYIPGQSSAFLAHWFCHLRDRK</sequence>
<evidence type="ECO:0000256" key="10">
    <source>
        <dbReference type="SAM" id="Phobius"/>
    </source>
</evidence>
<dbReference type="Pfam" id="PF16916">
    <property type="entry name" value="ZT_dimer"/>
    <property type="match status" value="1"/>
</dbReference>
<feature type="transmembrane region" description="Helical" evidence="10">
    <location>
        <begin position="214"/>
        <end position="242"/>
    </location>
</feature>
<evidence type="ECO:0000313" key="13">
    <source>
        <dbReference type="Proteomes" id="UP000323067"/>
    </source>
</evidence>
<organism evidence="12 13">
    <name type="scientific">Cordyceps militaris</name>
    <name type="common">Caterpillar fungus</name>
    <name type="synonym">Clavaria militaris</name>
    <dbReference type="NCBI Taxonomy" id="73501"/>
    <lineage>
        <taxon>Eukaryota</taxon>
        <taxon>Fungi</taxon>
        <taxon>Dikarya</taxon>
        <taxon>Ascomycota</taxon>
        <taxon>Pezizomycotina</taxon>
        <taxon>Sordariomycetes</taxon>
        <taxon>Hypocreomycetidae</taxon>
        <taxon>Hypocreales</taxon>
        <taxon>Cordycipitaceae</taxon>
        <taxon>Cordyceps</taxon>
    </lineage>
</organism>
<dbReference type="InterPro" id="IPR002524">
    <property type="entry name" value="Cation_efflux"/>
</dbReference>
<dbReference type="CDD" id="cd12148">
    <property type="entry name" value="fungal_TF_MHR"/>
    <property type="match status" value="1"/>
</dbReference>
<dbReference type="PANTHER" id="PTHR45820:SF5">
    <property type="entry name" value="DIFFUSION FACILITATOR FAMILY METAL ION TRANSPORTER, PUTATIVE-RELATED"/>
    <property type="match status" value="1"/>
</dbReference>
<evidence type="ECO:0000256" key="5">
    <source>
        <dbReference type="ARBA" id="ARBA00022833"/>
    </source>
</evidence>
<keyword evidence="4 10" id="KW-0812">Transmembrane</keyword>
<evidence type="ECO:0000256" key="2">
    <source>
        <dbReference type="ARBA" id="ARBA00008873"/>
    </source>
</evidence>
<evidence type="ECO:0000256" key="8">
    <source>
        <dbReference type="ARBA" id="ARBA00023242"/>
    </source>
</evidence>
<feature type="compositionally biased region" description="Basic and acidic residues" evidence="9">
    <location>
        <begin position="158"/>
        <end position="168"/>
    </location>
</feature>
<protein>
    <submittedName>
        <fullName evidence="12">Metal ion resistance transporter (Zrc1)</fullName>
    </submittedName>
</protein>
<keyword evidence="8" id="KW-0539">Nucleus</keyword>
<dbReference type="InterPro" id="IPR027470">
    <property type="entry name" value="Cation_efflux_CTD"/>
</dbReference>
<dbReference type="GO" id="GO:0006882">
    <property type="term" value="P:intracellular zinc ion homeostasis"/>
    <property type="evidence" value="ECO:0007669"/>
    <property type="project" value="TreeGrafter"/>
</dbReference>
<evidence type="ECO:0000256" key="3">
    <source>
        <dbReference type="ARBA" id="ARBA00022448"/>
    </source>
</evidence>
<name>A0A2H4SGN6_CORMI</name>
<dbReference type="AlphaFoldDB" id="A0A2H4SGN6"/>
<feature type="transmembrane region" description="Helical" evidence="10">
    <location>
        <begin position="82"/>
        <end position="101"/>
    </location>
</feature>
<dbReference type="SUPFAM" id="SSF160240">
    <property type="entry name" value="Cation efflux protein cytoplasmic domain-like"/>
    <property type="match status" value="1"/>
</dbReference>
<dbReference type="EMBL" id="CP023324">
    <property type="protein sequence ID" value="ATY62276.1"/>
    <property type="molecule type" value="Genomic_DNA"/>
</dbReference>
<proteinExistence type="inferred from homology"/>
<dbReference type="GO" id="GO:0005385">
    <property type="term" value="F:zinc ion transmembrane transporter activity"/>
    <property type="evidence" value="ECO:0007669"/>
    <property type="project" value="TreeGrafter"/>
</dbReference>
<dbReference type="GO" id="GO:0006351">
    <property type="term" value="P:DNA-templated transcription"/>
    <property type="evidence" value="ECO:0007669"/>
    <property type="project" value="InterPro"/>
</dbReference>
<dbReference type="GO" id="GO:0016020">
    <property type="term" value="C:membrane"/>
    <property type="evidence" value="ECO:0007669"/>
    <property type="project" value="UniProtKB-SubCell"/>
</dbReference>
<dbReference type="InterPro" id="IPR036837">
    <property type="entry name" value="Cation_efflux_CTD_sf"/>
</dbReference>
<feature type="domain" description="Xylanolytic transcriptional activator regulatory" evidence="11">
    <location>
        <begin position="567"/>
        <end position="641"/>
    </location>
</feature>
<keyword evidence="3" id="KW-0813">Transport</keyword>
<dbReference type="GO" id="GO:0008270">
    <property type="term" value="F:zinc ion binding"/>
    <property type="evidence" value="ECO:0007669"/>
    <property type="project" value="InterPro"/>
</dbReference>